<reference evidence="15 16" key="1">
    <citation type="journal article" date="2007" name="Nature">
        <title>Genome of the marsupial Monodelphis domestica reveals innovation in non-coding sequences.</title>
        <authorList>
            <person name="Mikkelsen T.S."/>
            <person name="Wakefield M.J."/>
            <person name="Aken B."/>
            <person name="Amemiya C.T."/>
            <person name="Chang J.L."/>
            <person name="Duke S."/>
            <person name="Garber M."/>
            <person name="Gentles A.J."/>
            <person name="Goodstadt L."/>
            <person name="Heger A."/>
            <person name="Jurka J."/>
            <person name="Kamal M."/>
            <person name="Mauceli E."/>
            <person name="Searle S.M."/>
            <person name="Sharpe T."/>
            <person name="Baker M.L."/>
            <person name="Batzer M.A."/>
            <person name="Benos P.V."/>
            <person name="Belov K."/>
            <person name="Clamp M."/>
            <person name="Cook A."/>
            <person name="Cuff J."/>
            <person name="Das R."/>
            <person name="Davidow L."/>
            <person name="Deakin J.E."/>
            <person name="Fazzari M.J."/>
            <person name="Glass J.L."/>
            <person name="Grabherr M."/>
            <person name="Greally J.M."/>
            <person name="Gu W."/>
            <person name="Hore T.A."/>
            <person name="Huttley G.A."/>
            <person name="Kleber M."/>
            <person name="Jirtle R.L."/>
            <person name="Koina E."/>
            <person name="Lee J.T."/>
            <person name="Mahony S."/>
            <person name="Marra M.A."/>
            <person name="Miller R.D."/>
            <person name="Nicholls R.D."/>
            <person name="Oda M."/>
            <person name="Papenfuss A.T."/>
            <person name="Parra Z.E."/>
            <person name="Pollock D.D."/>
            <person name="Ray D.A."/>
            <person name="Schein J.E."/>
            <person name="Speed T.P."/>
            <person name="Thompson K."/>
            <person name="VandeBerg J.L."/>
            <person name="Wade C.M."/>
            <person name="Walker J.A."/>
            <person name="Waters P.D."/>
            <person name="Webber C."/>
            <person name="Weidman J.R."/>
            <person name="Xie X."/>
            <person name="Zody M.C."/>
            <person name="Baldwin J."/>
            <person name="Abdouelleil A."/>
            <person name="Abdulkadir J."/>
            <person name="Abebe A."/>
            <person name="Abera B."/>
            <person name="Abreu J."/>
            <person name="Acer S.C."/>
            <person name="Aftuck L."/>
            <person name="Alexander A."/>
            <person name="An P."/>
            <person name="Anderson E."/>
            <person name="Anderson S."/>
            <person name="Arachi H."/>
            <person name="Azer M."/>
            <person name="Bachantsang P."/>
            <person name="Barry A."/>
            <person name="Bayul T."/>
            <person name="Berlin A."/>
            <person name="Bessette D."/>
            <person name="Bloom T."/>
            <person name="Bloom T."/>
            <person name="Boguslavskiy L."/>
            <person name="Bonnet C."/>
            <person name="Boukhgalter B."/>
            <person name="Bourzgui I."/>
            <person name="Brown A."/>
            <person name="Cahill P."/>
            <person name="Channer S."/>
            <person name="Cheshatsang Y."/>
            <person name="Chuda L."/>
            <person name="Citroen M."/>
            <person name="Collymore A."/>
            <person name="Cooke P."/>
            <person name="Costello M."/>
            <person name="D'Aco K."/>
            <person name="Daza R."/>
            <person name="De Haan G."/>
            <person name="DeGray S."/>
            <person name="DeMaso C."/>
            <person name="Dhargay N."/>
            <person name="Dooley K."/>
            <person name="Dooley E."/>
            <person name="Doricent M."/>
            <person name="Dorje P."/>
            <person name="Dorjee K."/>
            <person name="Dupes A."/>
            <person name="Elong R."/>
            <person name="Falk J."/>
            <person name="Farina A."/>
            <person name="Faro S."/>
            <person name="Ferguson D."/>
            <person name="Fisher S."/>
            <person name="Foley C.D."/>
            <person name="Franke A."/>
            <person name="Friedrich D."/>
            <person name="Gadbois L."/>
            <person name="Gearin G."/>
            <person name="Gearin C.R."/>
            <person name="Giannoukos G."/>
            <person name="Goode T."/>
            <person name="Graham J."/>
            <person name="Grandbois E."/>
            <person name="Grewal S."/>
            <person name="Gyaltsen K."/>
            <person name="Hafez N."/>
            <person name="Hagos B."/>
            <person name="Hall J."/>
            <person name="Henson C."/>
            <person name="Hollinger A."/>
            <person name="Honan T."/>
            <person name="Huard M.D."/>
            <person name="Hughes L."/>
            <person name="Hurhula B."/>
            <person name="Husby M.E."/>
            <person name="Kamat A."/>
            <person name="Kanga B."/>
            <person name="Kashin S."/>
            <person name="Khazanovich D."/>
            <person name="Kisner P."/>
            <person name="Lance K."/>
            <person name="Lara M."/>
            <person name="Lee W."/>
            <person name="Lennon N."/>
            <person name="Letendre F."/>
            <person name="LeVine R."/>
            <person name="Lipovsky A."/>
            <person name="Liu X."/>
            <person name="Liu J."/>
            <person name="Liu S."/>
            <person name="Lokyitsang T."/>
            <person name="Lokyitsang Y."/>
            <person name="Lubonja R."/>
            <person name="Lui A."/>
            <person name="MacDonald P."/>
            <person name="Magnisalis V."/>
            <person name="Maru K."/>
            <person name="Matthews C."/>
            <person name="McCusker W."/>
            <person name="McDonough S."/>
            <person name="Mehta T."/>
            <person name="Meldrim J."/>
            <person name="Meneus L."/>
            <person name="Mihai O."/>
            <person name="Mihalev A."/>
            <person name="Mihova T."/>
            <person name="Mittelman R."/>
            <person name="Mlenga V."/>
            <person name="Montmayeur A."/>
            <person name="Mulrain L."/>
            <person name="Navidi A."/>
            <person name="Naylor J."/>
            <person name="Negash T."/>
            <person name="Nguyen T."/>
            <person name="Nguyen N."/>
            <person name="Nicol R."/>
            <person name="Norbu C."/>
            <person name="Norbu N."/>
            <person name="Novod N."/>
            <person name="O'Neill B."/>
            <person name="Osman S."/>
            <person name="Markiewicz E."/>
            <person name="Oyono O.L."/>
            <person name="Patti C."/>
            <person name="Phunkhang P."/>
            <person name="Pierre F."/>
            <person name="Priest M."/>
            <person name="Raghuraman S."/>
            <person name="Rege F."/>
            <person name="Reyes R."/>
            <person name="Rise C."/>
            <person name="Rogov P."/>
            <person name="Ross K."/>
            <person name="Ryan E."/>
            <person name="Settipalli S."/>
            <person name="Shea T."/>
            <person name="Sherpa N."/>
            <person name="Shi L."/>
            <person name="Shih D."/>
            <person name="Sparrow T."/>
            <person name="Spaulding J."/>
            <person name="Stalker J."/>
            <person name="Stange-Thomann N."/>
            <person name="Stavropoulos S."/>
            <person name="Stone C."/>
            <person name="Strader C."/>
            <person name="Tesfaye S."/>
            <person name="Thomson T."/>
            <person name="Thoulutsang Y."/>
            <person name="Thoulutsang D."/>
            <person name="Topham K."/>
            <person name="Topping I."/>
            <person name="Tsamla T."/>
            <person name="Vassiliev H."/>
            <person name="Vo A."/>
            <person name="Wangchuk T."/>
            <person name="Wangdi T."/>
            <person name="Weiand M."/>
            <person name="Wilkinson J."/>
            <person name="Wilson A."/>
            <person name="Yadav S."/>
            <person name="Young G."/>
            <person name="Yu Q."/>
            <person name="Zembek L."/>
            <person name="Zhong D."/>
            <person name="Zimmer A."/>
            <person name="Zwirko Z."/>
            <person name="Jaffe D.B."/>
            <person name="Alvarez P."/>
            <person name="Brockman W."/>
            <person name="Butler J."/>
            <person name="Chin C."/>
            <person name="Gnerre S."/>
            <person name="MacCallum I."/>
            <person name="Graves J.A."/>
            <person name="Ponting C.P."/>
            <person name="Breen M."/>
            <person name="Samollow P.B."/>
            <person name="Lander E.S."/>
            <person name="Lindblad-Toh K."/>
        </authorList>
    </citation>
    <scope>NUCLEOTIDE SEQUENCE [LARGE SCALE GENOMIC DNA]</scope>
</reference>
<dbReference type="SMART" id="SM00292">
    <property type="entry name" value="BRCT"/>
    <property type="match status" value="1"/>
</dbReference>
<dbReference type="GO" id="GO:1990404">
    <property type="term" value="F:NAD+-protein mono-ADP-ribosyltransferase activity"/>
    <property type="evidence" value="ECO:0007669"/>
    <property type="project" value="Ensembl"/>
</dbReference>
<dbReference type="SMART" id="SM00327">
    <property type="entry name" value="VWA"/>
    <property type="match status" value="1"/>
</dbReference>
<keyword evidence="6" id="KW-0539">Nucleus</keyword>
<dbReference type="Gene3D" id="3.40.50.10190">
    <property type="entry name" value="BRCT domain"/>
    <property type="match status" value="1"/>
</dbReference>
<dbReference type="GO" id="GO:0005737">
    <property type="term" value="C:cytoplasm"/>
    <property type="evidence" value="ECO:0000318"/>
    <property type="project" value="GO_Central"/>
</dbReference>
<feature type="domain" description="PARP catalytic" evidence="12">
    <location>
        <begin position="365"/>
        <end position="570"/>
    </location>
</feature>
<dbReference type="InterPro" id="IPR004102">
    <property type="entry name" value="Poly(ADP-ribose)pol_reg_dom"/>
</dbReference>
<evidence type="ECO:0000313" key="16">
    <source>
        <dbReference type="Proteomes" id="UP000002280"/>
    </source>
</evidence>
<dbReference type="PROSITE" id="PS50172">
    <property type="entry name" value="BRCT"/>
    <property type="match status" value="1"/>
</dbReference>
<dbReference type="SUPFAM" id="SSF52113">
    <property type="entry name" value="BRCT domain"/>
    <property type="match status" value="1"/>
</dbReference>
<reference evidence="15" key="3">
    <citation type="submission" date="2025-09" db="UniProtKB">
        <authorList>
            <consortium name="Ensembl"/>
        </authorList>
    </citation>
    <scope>IDENTIFICATION</scope>
</reference>
<evidence type="ECO:0000313" key="15">
    <source>
        <dbReference type="Ensembl" id="ENSMODP00000009821.3"/>
    </source>
</evidence>
<dbReference type="FunFam" id="3.90.228.10:FF:000013">
    <property type="entry name" value="Poly [ADP-ribose] polymerase"/>
    <property type="match status" value="1"/>
</dbReference>
<dbReference type="Gene3D" id="3.40.50.410">
    <property type="entry name" value="von Willebrand factor, type A domain"/>
    <property type="match status" value="1"/>
</dbReference>
<keyword evidence="2 8" id="KW-0328">Glycosyltransferase</keyword>
<dbReference type="InterPro" id="IPR036465">
    <property type="entry name" value="vWFA_dom_sf"/>
</dbReference>
<name>F6YT84_MONDO</name>
<dbReference type="GeneTree" id="ENSGT00940000160555"/>
<comment type="similarity">
    <text evidence="7">Belongs to the ARTD/PARP family.</text>
</comment>
<dbReference type="PANTHER" id="PTHR46530">
    <property type="entry name" value="PROTEIN MONO-ADP-RIBOSYLTRANSFERASE PARP4"/>
    <property type="match status" value="1"/>
</dbReference>
<accession>F6YT84</accession>
<dbReference type="GO" id="GO:0019899">
    <property type="term" value="F:enzyme binding"/>
    <property type="evidence" value="ECO:0007669"/>
    <property type="project" value="Ensembl"/>
</dbReference>
<feature type="compositionally biased region" description="Pro residues" evidence="9">
    <location>
        <begin position="1491"/>
        <end position="1523"/>
    </location>
</feature>
<dbReference type="SUPFAM" id="SSF53300">
    <property type="entry name" value="vWA-like"/>
    <property type="match status" value="1"/>
</dbReference>
<dbReference type="InterPro" id="IPR012317">
    <property type="entry name" value="Poly(ADP-ribose)pol_cat_dom"/>
</dbReference>
<evidence type="ECO:0000256" key="7">
    <source>
        <dbReference type="ARBA" id="ARBA00024347"/>
    </source>
</evidence>
<reference evidence="15" key="2">
    <citation type="submission" date="2025-08" db="UniProtKB">
        <authorList>
            <consortium name="Ensembl"/>
        </authorList>
    </citation>
    <scope>IDENTIFICATION</scope>
</reference>
<dbReference type="PROSITE" id="PS50234">
    <property type="entry name" value="VWFA"/>
    <property type="match status" value="1"/>
</dbReference>
<protein>
    <recommendedName>
        <fullName evidence="8">Poly [ADP-ribose] polymerase</fullName>
        <shortName evidence="8">PARP</shortName>
        <ecNumber evidence="8">2.4.2.-</ecNumber>
    </recommendedName>
</protein>
<dbReference type="Pfam" id="PF08487">
    <property type="entry name" value="VIT"/>
    <property type="match status" value="1"/>
</dbReference>
<dbReference type="PROSITE" id="PS51468">
    <property type="entry name" value="VIT"/>
    <property type="match status" value="1"/>
</dbReference>
<keyword evidence="3 8" id="KW-0808">Transferase</keyword>
<evidence type="ECO:0000259" key="11">
    <source>
        <dbReference type="PROSITE" id="PS50234"/>
    </source>
</evidence>
<feature type="compositionally biased region" description="Low complexity" evidence="9">
    <location>
        <begin position="1476"/>
        <end position="1490"/>
    </location>
</feature>
<dbReference type="InterPro" id="IPR001357">
    <property type="entry name" value="BRCT_dom"/>
</dbReference>
<dbReference type="FunFam" id="3.40.50.410:FF:000083">
    <property type="entry name" value="Poly [ADP-ribose] polymerase"/>
    <property type="match status" value="1"/>
</dbReference>
<dbReference type="GO" id="GO:0005654">
    <property type="term" value="C:nucleoplasm"/>
    <property type="evidence" value="ECO:0007669"/>
    <property type="project" value="Ensembl"/>
</dbReference>
<proteinExistence type="inferred from homology"/>
<dbReference type="PROSITE" id="PS51060">
    <property type="entry name" value="PARP_ALPHA_HD"/>
    <property type="match status" value="1"/>
</dbReference>
<dbReference type="CDD" id="cd01437">
    <property type="entry name" value="parp_like"/>
    <property type="match status" value="1"/>
</dbReference>
<dbReference type="Pfam" id="PF00644">
    <property type="entry name" value="PARP"/>
    <property type="match status" value="1"/>
</dbReference>
<dbReference type="Bgee" id="ENSMODG00000007894">
    <property type="expression patterns" value="Expressed in blood and 21 other cell types or tissues"/>
</dbReference>
<dbReference type="InterPro" id="IPR002035">
    <property type="entry name" value="VWF_A"/>
</dbReference>
<dbReference type="InterPro" id="IPR036616">
    <property type="entry name" value="Poly(ADP-ribose)pol_reg_dom_sf"/>
</dbReference>
<dbReference type="Ensembl" id="ENSMODT00000010013.4">
    <property type="protein sequence ID" value="ENSMODP00000009821.3"/>
    <property type="gene ID" value="ENSMODG00000007894.4"/>
</dbReference>
<dbReference type="Proteomes" id="UP000002280">
    <property type="component" value="Chromosome 4"/>
</dbReference>
<evidence type="ECO:0000256" key="3">
    <source>
        <dbReference type="ARBA" id="ARBA00022679"/>
    </source>
</evidence>
<dbReference type="InterPro" id="IPR058905">
    <property type="entry name" value="WGR-like_PARP4"/>
</dbReference>
<dbReference type="GO" id="GO:0005829">
    <property type="term" value="C:cytosol"/>
    <property type="evidence" value="ECO:0007669"/>
    <property type="project" value="Ensembl"/>
</dbReference>
<feature type="region of interest" description="Disordered" evidence="9">
    <location>
        <begin position="1562"/>
        <end position="1589"/>
    </location>
</feature>
<evidence type="ECO:0000256" key="1">
    <source>
        <dbReference type="ARBA" id="ARBA00004123"/>
    </source>
</evidence>
<evidence type="ECO:0000256" key="5">
    <source>
        <dbReference type="ARBA" id="ARBA00023027"/>
    </source>
</evidence>
<feature type="domain" description="VIT" evidence="14">
    <location>
        <begin position="605"/>
        <end position="733"/>
    </location>
</feature>
<evidence type="ECO:0000256" key="9">
    <source>
        <dbReference type="SAM" id="MobiDB-lite"/>
    </source>
</evidence>
<dbReference type="Pfam" id="PF26156">
    <property type="entry name" value="PARP4_MVP-ID"/>
    <property type="match status" value="1"/>
</dbReference>
<dbReference type="GO" id="GO:0016779">
    <property type="term" value="F:nucleotidyltransferase activity"/>
    <property type="evidence" value="ECO:0007669"/>
    <property type="project" value="UniProtKB-KW"/>
</dbReference>
<dbReference type="SUPFAM" id="SSF47587">
    <property type="entry name" value="Domain of poly(ADP-ribose) polymerase"/>
    <property type="match status" value="1"/>
</dbReference>
<dbReference type="GO" id="GO:0006954">
    <property type="term" value="P:inflammatory response"/>
    <property type="evidence" value="ECO:0007669"/>
    <property type="project" value="Ensembl"/>
</dbReference>
<keyword evidence="16" id="KW-1185">Reference proteome</keyword>
<dbReference type="SMART" id="SM00609">
    <property type="entry name" value="VIT"/>
    <property type="match status" value="1"/>
</dbReference>
<organism evidence="15 16">
    <name type="scientific">Monodelphis domestica</name>
    <name type="common">Gray short-tailed opossum</name>
    <dbReference type="NCBI Taxonomy" id="13616"/>
    <lineage>
        <taxon>Eukaryota</taxon>
        <taxon>Metazoa</taxon>
        <taxon>Chordata</taxon>
        <taxon>Craniata</taxon>
        <taxon>Vertebrata</taxon>
        <taxon>Euteleostomi</taxon>
        <taxon>Mammalia</taxon>
        <taxon>Metatheria</taxon>
        <taxon>Didelphimorphia</taxon>
        <taxon>Didelphidae</taxon>
        <taxon>Monodelphis</taxon>
    </lineage>
</organism>
<dbReference type="InterPro" id="IPR058904">
    <property type="entry name" value="PARP4_MVP-ID"/>
</dbReference>
<gene>
    <name evidence="15" type="primary">PARP4</name>
</gene>
<dbReference type="PROSITE" id="PS51059">
    <property type="entry name" value="PARP_CATALYTIC"/>
    <property type="match status" value="1"/>
</dbReference>
<dbReference type="InterPro" id="IPR036420">
    <property type="entry name" value="BRCT_dom_sf"/>
</dbReference>
<comment type="subcellular location">
    <subcellularLocation>
        <location evidence="1">Nucleus</location>
    </subcellularLocation>
</comment>
<dbReference type="STRING" id="13616.ENSMODP00000009821"/>
<evidence type="ECO:0000256" key="4">
    <source>
        <dbReference type="ARBA" id="ARBA00022695"/>
    </source>
</evidence>
<feature type="domain" description="PARP alpha-helical" evidence="13">
    <location>
        <begin position="239"/>
        <end position="366"/>
    </location>
</feature>
<dbReference type="eggNOG" id="KOG1037">
    <property type="taxonomic scope" value="Eukaryota"/>
</dbReference>
<dbReference type="InterPro" id="IPR013694">
    <property type="entry name" value="VIT"/>
</dbReference>
<dbReference type="GO" id="GO:0003950">
    <property type="term" value="F:NAD+ poly-ADP-ribosyltransferase activity"/>
    <property type="evidence" value="ECO:0000318"/>
    <property type="project" value="GO_Central"/>
</dbReference>
<sequence length="1878" mass="210449">MGMFKNYRFYLKDDSLQYKQKKFLRTHIKKNNGNVSSVLTHKCTHVILDNDAVLSPGELSTAQKYHISIANIDFLWECLKQGELLSVENYKCNASSEVTPPPFKRPSSFNVEEDLHSTTENNKEITEHKKFCTEDDNIPHVPQDFEVAKYSILEKIKSERDKEIVVVELQCFQDHPEFSFLVSANFLLAGGVKTKRHLSRKNTSEEASEYFENYIEELKKQGFLPSENFPPEANLKLASEKLQALLLEDVLGRDNVSEDVSTLVELIWMEALGHLKNILLRPENSISLNDVSKAEGILLQVKAALNKGATTEELKKMMSKFYQLIPHRRMEDEVNQSLLSKKEDLCQLIRDVVNVNEANLSRPNPPSFAKYRALRCKIEHIDENTREFYNVKEEVLQKNYGKNSVDILNIYRIGRINETLEFQSKVGNVQSLLHGTPGRNIVGILSRGLLLPKRLVEDYGIERTDFGNLGSGIYFSDSLSTSIKYTQPTQTDGTRFLVVCDVALGSCMNMHKKDFSLTEPPPGYDSVHGIQKTEHVISDFEDDEFVVYKTSQIKMKYLVKFCISGDRVKDFSPCAVTEWEENRPELLNDHTQLEDYTLPDTDPFINIKAGLQDVSGIPIPLEEIHIKGRIMDFVAQIIVFQTYTNKSHLPIETKFVFPLDDKAAVCGFEAFINGKHIIGEVKEKEEAHQEYREAIKQGHGAYLMDQDTPDVFTVSIGNLPPQAKVLIKITYITELSFHHGCASFFMPATVVPWQQDKVLNENLQDTVEKVCIKEVGMQQRFFLNMSIEMPHVIELITSDTHKLKIKKTDCKAVISTLDNSSLDSKGFSLQIHIGDAYLPRMWVEKHPNKKSEACMLVFHPDFSTELPERSQTSEVIICLDCSNSMEGSEFLQAKQIALHALSLVHEKQKVNIIKFGTNYTELFSYPKYSTSNPKLTEFIMSATPTMGNTDFWKTLRFLSLLYPSQGMRNILLLSDGHIQNESLTLQIVKRNVRHTRLFACGIGSTANRHILRALSQYGAGAFEYFNTKSKYSWKKQIEDQMTRIFSPGCSSVSVKWQQLTPNSPEPMQAPIQIQALFNNDRLLVYGFIPHCTQAILSALFQDREFQTMVSTTELQKTTGTMLHKLTARAIIRDYEDGVLHEDETKHEMKKQILKSLIINLSKENSIITQFTSFVAVEKRDGNKSLDSCTPNIFELIATEDVDFLPYMDWEVEQSEYAMKKKLKRCAKSYLSTEQHNFIVPHKDPSVFKLDSENVTFGDTVPCLTTFSAPLHFQDSPERESELQSRGIDYSGIDEGIEEMEEMDGILFCSLQITPGTSPETSADLFFASDQDGHSKAINVAKKDSEKEVLFHKHENQDRNYATRFLLSSPVPPPPVPVVNSSGLFGSSFAAPRSAFALPTTTFPTTTFIPANSLSSPTLDQLSADIFHSPRSPRYLPPFSFSRTNLSSNTPLFGLPPPPPPPPLGSVSIAPPPPLPGSISLPPSLLGSVSMSPPPPLPGSGPLLPPPPPPLGSVSITPPPPPLPGSISLPPSLLGSVSMSPPPPLPGSGPLLPPLLGSVSLPPPAPLSSSGPLLPPLPGSIPPPPPLSGSFQLCSKSQLNSFEFPSKMHQPPLILKERSDGPNATPPDVSLGDKPLIWEKTKKFASSRGPIFGLKKDGQLPRPHQLLLSPSRDVRSEAVTSGFSFREKNSVEQNVTSSEAKTQKPKTDMTHRGSWFIDIKENLMPWTQVFTLQSEEGFWKLSPELGLILNLNVNNLNIFLVQKGIQSLGLKGKENVLQLVATFLVLQLIRIKLELEGIAVKSLMKLDDLTTYRSCAISWSFDAVKKAVEWVRRTEAQYPSLCSRLELGKDWDSSTKQLLGIQPISTRSPLYKVLNCSQD</sequence>
<feature type="domain" description="VWFA" evidence="11">
    <location>
        <begin position="874"/>
        <end position="1044"/>
    </location>
</feature>
<dbReference type="InParanoid" id="F6YT84"/>
<dbReference type="EC" id="2.4.2.-" evidence="8"/>
<evidence type="ECO:0000259" key="10">
    <source>
        <dbReference type="PROSITE" id="PS50172"/>
    </source>
</evidence>
<evidence type="ECO:0000259" key="14">
    <source>
        <dbReference type="PROSITE" id="PS51468"/>
    </source>
</evidence>
<keyword evidence="4" id="KW-0548">Nucleotidyltransferase</keyword>
<dbReference type="FunCoup" id="F6YT84">
    <property type="interactions" value="344"/>
</dbReference>
<dbReference type="SUPFAM" id="SSF56399">
    <property type="entry name" value="ADP-ribosylation"/>
    <property type="match status" value="1"/>
</dbReference>
<dbReference type="Gene3D" id="3.90.228.10">
    <property type="match status" value="1"/>
</dbReference>
<feature type="region of interest" description="Disordered" evidence="9">
    <location>
        <begin position="1449"/>
        <end position="1528"/>
    </location>
</feature>
<feature type="domain" description="BRCT" evidence="10">
    <location>
        <begin position="1"/>
        <end position="92"/>
    </location>
</feature>
<evidence type="ECO:0000256" key="6">
    <source>
        <dbReference type="ARBA" id="ARBA00023242"/>
    </source>
</evidence>
<dbReference type="OMA" id="RQYPCIC"/>
<dbReference type="Pfam" id="PF00092">
    <property type="entry name" value="VWA"/>
    <property type="match status" value="1"/>
</dbReference>
<keyword evidence="5 8" id="KW-0520">NAD</keyword>
<evidence type="ECO:0000256" key="2">
    <source>
        <dbReference type="ARBA" id="ARBA00022676"/>
    </source>
</evidence>
<feature type="compositionally biased region" description="Pro residues" evidence="9">
    <location>
        <begin position="1453"/>
        <end position="1475"/>
    </location>
</feature>
<feature type="compositionally biased region" description="Pro residues" evidence="9">
    <location>
        <begin position="1572"/>
        <end position="1586"/>
    </location>
</feature>
<dbReference type="Pfam" id="PF26166">
    <property type="entry name" value="WGR-like_PARP4"/>
    <property type="match status" value="1"/>
</dbReference>
<dbReference type="HOGENOM" id="CLU_001437_0_0_1"/>
<dbReference type="InterPro" id="IPR031273">
    <property type="entry name" value="PARP4"/>
</dbReference>
<dbReference type="PANTHER" id="PTHR46530:SF1">
    <property type="entry name" value="PROTEIN MONO-ADP-RIBOSYLTRANSFERASE PARP4"/>
    <property type="match status" value="1"/>
</dbReference>
<evidence type="ECO:0000256" key="8">
    <source>
        <dbReference type="RuleBase" id="RU362114"/>
    </source>
</evidence>
<dbReference type="GO" id="GO:0005876">
    <property type="term" value="C:spindle microtubule"/>
    <property type="evidence" value="ECO:0007669"/>
    <property type="project" value="Ensembl"/>
</dbReference>
<dbReference type="Gene3D" id="1.20.142.10">
    <property type="entry name" value="Poly(ADP-ribose) polymerase, regulatory domain"/>
    <property type="match status" value="1"/>
</dbReference>
<dbReference type="Pfam" id="PF00533">
    <property type="entry name" value="BRCT"/>
    <property type="match status" value="1"/>
</dbReference>
<dbReference type="CDD" id="cd00198">
    <property type="entry name" value="vWFA"/>
    <property type="match status" value="1"/>
</dbReference>
<evidence type="ECO:0000259" key="13">
    <source>
        <dbReference type="PROSITE" id="PS51060"/>
    </source>
</evidence>
<evidence type="ECO:0000259" key="12">
    <source>
        <dbReference type="PROSITE" id="PS51059"/>
    </source>
</evidence>